<dbReference type="AlphaFoldDB" id="A0A0D5LTH3"/>
<proteinExistence type="inferred from homology"/>
<dbReference type="PROSITE" id="PS51779">
    <property type="entry name" value="POTRA"/>
    <property type="match status" value="2"/>
</dbReference>
<protein>
    <recommendedName>
        <fullName evidence="8 9">Outer membrane protein assembly factor BamA</fullName>
    </recommendedName>
</protein>
<dbReference type="InterPro" id="IPR023707">
    <property type="entry name" value="OM_assembly_BamA"/>
</dbReference>
<feature type="signal peptide" evidence="8">
    <location>
        <begin position="1"/>
        <end position="37"/>
    </location>
</feature>
<dbReference type="NCBIfam" id="TIGR03303">
    <property type="entry name" value="OM_YaeT"/>
    <property type="match status" value="1"/>
</dbReference>
<dbReference type="STRING" id="1486262.TM49_14950"/>
<reference evidence="11 12" key="1">
    <citation type="journal article" date="2015" name="Genome Announc.">
        <title>Complete genome sequence of Martelella endophytica YC6887, which has antifungal activity associated with a halophyte.</title>
        <authorList>
            <person name="Khan A."/>
            <person name="Khan H."/>
            <person name="Chung E.J."/>
            <person name="Hossain M.T."/>
            <person name="Chung Y.R."/>
        </authorList>
    </citation>
    <scope>NUCLEOTIDE SEQUENCE [LARGE SCALE GENOMIC DNA]</scope>
    <source>
        <strain evidence="11">YC6887</strain>
    </source>
</reference>
<keyword evidence="2 8" id="KW-1134">Transmembrane beta strand</keyword>
<dbReference type="GO" id="GO:0043165">
    <property type="term" value="P:Gram-negative-bacterium-type cell outer membrane assembly"/>
    <property type="evidence" value="ECO:0007669"/>
    <property type="project" value="UniProtKB-UniRule"/>
</dbReference>
<feature type="domain" description="POTRA" evidence="10">
    <location>
        <begin position="38"/>
        <end position="105"/>
    </location>
</feature>
<feature type="chain" id="PRO_5008985830" description="Outer membrane protein assembly factor BamA" evidence="8">
    <location>
        <begin position="38"/>
        <end position="779"/>
    </location>
</feature>
<accession>A0A0D5LTH3</accession>
<dbReference type="Gene3D" id="3.10.20.310">
    <property type="entry name" value="membrane protein fhac"/>
    <property type="match status" value="5"/>
</dbReference>
<evidence type="ECO:0000256" key="1">
    <source>
        <dbReference type="ARBA" id="ARBA00004370"/>
    </source>
</evidence>
<evidence type="ECO:0000256" key="4">
    <source>
        <dbReference type="ARBA" id="ARBA00022729"/>
    </source>
</evidence>
<dbReference type="InterPro" id="IPR039910">
    <property type="entry name" value="D15-like"/>
</dbReference>
<comment type="similarity">
    <text evidence="8">Belongs to the BamA family.</text>
</comment>
<gene>
    <name evidence="8" type="primary">bamA</name>
    <name evidence="11" type="ORF">TM49_14950</name>
</gene>
<keyword evidence="3 8" id="KW-0812">Transmembrane</keyword>
<evidence type="ECO:0000256" key="2">
    <source>
        <dbReference type="ARBA" id="ARBA00022452"/>
    </source>
</evidence>
<dbReference type="PANTHER" id="PTHR12815:SF23">
    <property type="entry name" value="OUTER MEMBRANE PROTEIN ASSEMBLY FACTOR BAMA"/>
    <property type="match status" value="1"/>
</dbReference>
<dbReference type="InterPro" id="IPR010827">
    <property type="entry name" value="BamA/TamA_POTRA"/>
</dbReference>
<keyword evidence="4 8" id="KW-0732">Signal</keyword>
<evidence type="ECO:0000256" key="6">
    <source>
        <dbReference type="ARBA" id="ARBA00023136"/>
    </source>
</evidence>
<keyword evidence="7 8" id="KW-0998">Cell outer membrane</keyword>
<dbReference type="Proteomes" id="UP000032611">
    <property type="component" value="Chromosome"/>
</dbReference>
<dbReference type="PANTHER" id="PTHR12815">
    <property type="entry name" value="SORTING AND ASSEMBLY MACHINERY SAMM50 PROTEIN FAMILY MEMBER"/>
    <property type="match status" value="1"/>
</dbReference>
<dbReference type="OrthoDB" id="9803054at2"/>
<dbReference type="Pfam" id="PF07244">
    <property type="entry name" value="POTRA"/>
    <property type="match status" value="5"/>
</dbReference>
<sequence precursor="true">MAGSRFLNTVSGAALSLAVAVSGGVVTAIALPQSAEAATVSNIVVNGAGATGADAIKSKLSIVPGRSFTDADINQSIRTLYGSGYFSDVKISVQGSTLIVNVTENQLINQVVFNGNRKVNDKKLQGVVQLHSLGPYSQAQAELDAQRIKDAYSQIGRSDVEVTIDTATVQDNRINVAFVIDEGGRTKTKHINFVGNNTYGASRLAAVIDTKRSTPLSFLTRKDIYNPDQVRHDGDLLREFYNNHGFPDFRLLSTDVQYDDVDNSYSITFTMDEGARYRFSDIGVDTTITGMNVDNLKGDIDTKSGKYYDADNIQKTSEAIAASASSQGYPFAQVNPRLDRDFSTDTVAVNYQVDQGVKAYIERIEIVGNTRTRDYVIRREFDLAEGDAYNRELIARTKRRLEALGYFSSVDIRTQPGSAPDRVVLVVDVTDEPTGSFSIGAGYDAEGDSLVLELSVEERNFLGRGQYVRASAGLGDDDSQIYNFSFTEPFFLGYRLAAGFDLYRATSSTQTYYSYAETAGTLRVTAPLTDDLASTFKYNYQQFEYTGEGNWEDPNNLSPIYQNLVNGSPWTVSSLEQTFSYSTVDDRKMPREGTLAQLSNTIAGLGGDSHYYKIAGKARWYQMLSDQADIVGSLTVRGGYVAPFDDNLNVFDQFTIGGQEIRGFKQNGIGPRTVEQGDALGGQTYAVVSAEANFPVPFIPEDIALRGAAYVDAGSLWGNQVDVDNTAIEGTDFSLRASAGVGLIWNSPFGDLRFDYAIPFVKEDFDETQRFRFGIANTF</sequence>
<keyword evidence="12" id="KW-1185">Reference proteome</keyword>
<dbReference type="Gene3D" id="2.40.160.50">
    <property type="entry name" value="membrane protein fhac: a member of the omp85/tpsb transporter family"/>
    <property type="match status" value="1"/>
</dbReference>
<evidence type="ECO:0000256" key="8">
    <source>
        <dbReference type="HAMAP-Rule" id="MF_01430"/>
    </source>
</evidence>
<evidence type="ECO:0000256" key="7">
    <source>
        <dbReference type="ARBA" id="ARBA00023237"/>
    </source>
</evidence>
<dbReference type="HOGENOM" id="CLU_007664_1_2_5"/>
<evidence type="ECO:0000313" key="12">
    <source>
        <dbReference type="Proteomes" id="UP000032611"/>
    </source>
</evidence>
<evidence type="ECO:0000256" key="9">
    <source>
        <dbReference type="NCBIfam" id="TIGR03303"/>
    </source>
</evidence>
<dbReference type="Pfam" id="PF01103">
    <property type="entry name" value="Omp85"/>
    <property type="match status" value="1"/>
</dbReference>
<dbReference type="KEGG" id="mey:TM49_14950"/>
<comment type="subcellular location">
    <subcellularLocation>
        <location evidence="8">Cell outer membrane</location>
    </subcellularLocation>
    <subcellularLocation>
        <location evidence="1">Membrane</location>
    </subcellularLocation>
</comment>
<comment type="subunit">
    <text evidence="8">Part of the Bam complex.</text>
</comment>
<evidence type="ECO:0000256" key="3">
    <source>
        <dbReference type="ARBA" id="ARBA00022692"/>
    </source>
</evidence>
<dbReference type="InterPro" id="IPR034746">
    <property type="entry name" value="POTRA"/>
</dbReference>
<dbReference type="InterPro" id="IPR000184">
    <property type="entry name" value="Bac_surfAg_D15"/>
</dbReference>
<keyword evidence="5 8" id="KW-0677">Repeat</keyword>
<dbReference type="GO" id="GO:0051205">
    <property type="term" value="P:protein insertion into membrane"/>
    <property type="evidence" value="ECO:0007669"/>
    <property type="project" value="UniProtKB-UniRule"/>
</dbReference>
<dbReference type="HAMAP" id="MF_01430">
    <property type="entry name" value="OM_assembly_BamA"/>
    <property type="match status" value="1"/>
</dbReference>
<dbReference type="EMBL" id="CP010803">
    <property type="protein sequence ID" value="AJY46678.1"/>
    <property type="molecule type" value="Genomic_DNA"/>
</dbReference>
<organism evidence="11 12">
    <name type="scientific">Martelella endophytica</name>
    <dbReference type="NCBI Taxonomy" id="1486262"/>
    <lineage>
        <taxon>Bacteria</taxon>
        <taxon>Pseudomonadati</taxon>
        <taxon>Pseudomonadota</taxon>
        <taxon>Alphaproteobacteria</taxon>
        <taxon>Hyphomicrobiales</taxon>
        <taxon>Aurantimonadaceae</taxon>
        <taxon>Martelella</taxon>
    </lineage>
</organism>
<dbReference type="PIRSF" id="PIRSF006076">
    <property type="entry name" value="OM_assembly_OMP85"/>
    <property type="match status" value="1"/>
</dbReference>
<comment type="function">
    <text evidence="8">Part of the outer membrane protein assembly complex, which is involved in assembly and insertion of beta-barrel proteins into the outer membrane.</text>
</comment>
<dbReference type="GO" id="GO:0009279">
    <property type="term" value="C:cell outer membrane"/>
    <property type="evidence" value="ECO:0007669"/>
    <property type="project" value="UniProtKB-SubCell"/>
</dbReference>
<evidence type="ECO:0000313" key="11">
    <source>
        <dbReference type="EMBL" id="AJY46678.1"/>
    </source>
</evidence>
<evidence type="ECO:0000256" key="5">
    <source>
        <dbReference type="ARBA" id="ARBA00022737"/>
    </source>
</evidence>
<dbReference type="RefSeq" id="WP_045682421.1">
    <property type="nucleotide sequence ID" value="NZ_CP010803.1"/>
</dbReference>
<evidence type="ECO:0000259" key="10">
    <source>
        <dbReference type="PROSITE" id="PS51779"/>
    </source>
</evidence>
<feature type="domain" description="POTRA" evidence="10">
    <location>
        <begin position="359"/>
        <end position="430"/>
    </location>
</feature>
<dbReference type="PATRIC" id="fig|1486262.3.peg.3090"/>
<name>A0A0D5LTH3_MAREN</name>
<keyword evidence="6 8" id="KW-0472">Membrane</keyword>